<keyword evidence="5" id="KW-0460">Magnesium</keyword>
<feature type="binding site" evidence="4">
    <location>
        <begin position="4"/>
        <end position="8"/>
    </location>
    <ligand>
        <name>ATP</name>
        <dbReference type="ChEBI" id="CHEBI:30616"/>
    </ligand>
</feature>
<evidence type="ECO:0000313" key="6">
    <source>
        <dbReference type="EMBL" id="UYM06637.1"/>
    </source>
</evidence>
<dbReference type="AlphaFoldDB" id="A0AA46TJT4"/>
<reference evidence="6" key="1">
    <citation type="submission" date="2022-01" db="EMBL/GenBank/DDBJ databases">
        <title>Nocardioidaceae gen. sp. A5X3R13.</title>
        <authorList>
            <person name="Lopez Marin M.A."/>
            <person name="Uhlik O."/>
        </authorList>
    </citation>
    <scope>NUCLEOTIDE SEQUENCE</scope>
    <source>
        <strain evidence="6">A5X3R13</strain>
    </source>
</reference>
<feature type="binding site" evidence="4">
    <location>
        <position position="55"/>
    </location>
    <ligand>
        <name>substrate</name>
    </ligand>
</feature>
<accession>A0AA46TJT4</accession>
<comment type="cofactor">
    <cofactor evidence="5">
        <name>Mg(2+)</name>
        <dbReference type="ChEBI" id="CHEBI:18420"/>
    </cofactor>
</comment>
<dbReference type="InterPro" id="IPR024185">
    <property type="entry name" value="FTHF_cligase-like_sf"/>
</dbReference>
<keyword evidence="7" id="KW-1185">Reference proteome</keyword>
<dbReference type="KEGG" id="sgrg:L0C25_06080"/>
<dbReference type="Gene3D" id="3.40.50.10420">
    <property type="entry name" value="NagB/RpiA/CoA transferase-like"/>
    <property type="match status" value="1"/>
</dbReference>
<dbReference type="EC" id="6.3.3.2" evidence="5"/>
<evidence type="ECO:0000256" key="3">
    <source>
        <dbReference type="ARBA" id="ARBA00022840"/>
    </source>
</evidence>
<dbReference type="Proteomes" id="UP001164390">
    <property type="component" value="Chromosome"/>
</dbReference>
<comment type="catalytic activity">
    <reaction evidence="5">
        <text>(6S)-5-formyl-5,6,7,8-tetrahydrofolate + ATP = (6R)-5,10-methenyltetrahydrofolate + ADP + phosphate</text>
        <dbReference type="Rhea" id="RHEA:10488"/>
        <dbReference type="ChEBI" id="CHEBI:30616"/>
        <dbReference type="ChEBI" id="CHEBI:43474"/>
        <dbReference type="ChEBI" id="CHEBI:57455"/>
        <dbReference type="ChEBI" id="CHEBI:57457"/>
        <dbReference type="ChEBI" id="CHEBI:456216"/>
        <dbReference type="EC" id="6.3.3.2"/>
    </reaction>
</comment>
<feature type="binding site" evidence="4">
    <location>
        <position position="50"/>
    </location>
    <ligand>
        <name>substrate</name>
    </ligand>
</feature>
<proteinExistence type="inferred from homology"/>
<dbReference type="GO" id="GO:0005524">
    <property type="term" value="F:ATP binding"/>
    <property type="evidence" value="ECO:0007669"/>
    <property type="project" value="UniProtKB-KW"/>
</dbReference>
<evidence type="ECO:0000313" key="7">
    <source>
        <dbReference type="Proteomes" id="UP001164390"/>
    </source>
</evidence>
<dbReference type="EMBL" id="CP094970">
    <property type="protein sequence ID" value="UYM06637.1"/>
    <property type="molecule type" value="Genomic_DNA"/>
</dbReference>
<feature type="binding site" evidence="4">
    <location>
        <begin position="133"/>
        <end position="141"/>
    </location>
    <ligand>
        <name>ATP</name>
        <dbReference type="ChEBI" id="CHEBI:30616"/>
    </ligand>
</feature>
<dbReference type="InterPro" id="IPR002698">
    <property type="entry name" value="FTHF_cligase"/>
</dbReference>
<keyword evidence="3 4" id="KW-0067">ATP-binding</keyword>
<keyword evidence="5" id="KW-0479">Metal-binding</keyword>
<evidence type="ECO:0000256" key="4">
    <source>
        <dbReference type="PIRSR" id="PIRSR006806-1"/>
    </source>
</evidence>
<dbReference type="GO" id="GO:0030272">
    <property type="term" value="F:5-formyltetrahydrofolate cyclo-ligase activity"/>
    <property type="evidence" value="ECO:0007669"/>
    <property type="project" value="UniProtKB-EC"/>
</dbReference>
<keyword evidence="2 4" id="KW-0547">Nucleotide-binding</keyword>
<evidence type="ECO:0000256" key="2">
    <source>
        <dbReference type="ARBA" id="ARBA00022741"/>
    </source>
</evidence>
<evidence type="ECO:0000256" key="5">
    <source>
        <dbReference type="RuleBase" id="RU361279"/>
    </source>
</evidence>
<dbReference type="PANTHER" id="PTHR23407:SF1">
    <property type="entry name" value="5-FORMYLTETRAHYDROFOLATE CYCLO-LIGASE"/>
    <property type="match status" value="1"/>
</dbReference>
<dbReference type="InterPro" id="IPR037171">
    <property type="entry name" value="NagB/RpiA_transferase-like"/>
</dbReference>
<dbReference type="RefSeq" id="WP_271635546.1">
    <property type="nucleotide sequence ID" value="NZ_CP094970.1"/>
</dbReference>
<comment type="similarity">
    <text evidence="1 5">Belongs to the 5-formyltetrahydrofolate cyclo-ligase family.</text>
</comment>
<gene>
    <name evidence="6" type="ORF">L0C25_06080</name>
</gene>
<evidence type="ECO:0000256" key="1">
    <source>
        <dbReference type="ARBA" id="ARBA00010638"/>
    </source>
</evidence>
<dbReference type="GO" id="GO:0009396">
    <property type="term" value="P:folic acid-containing compound biosynthetic process"/>
    <property type="evidence" value="ECO:0007669"/>
    <property type="project" value="TreeGrafter"/>
</dbReference>
<dbReference type="PANTHER" id="PTHR23407">
    <property type="entry name" value="ATPASE INHIBITOR/5-FORMYLTETRAHYDROFOLATE CYCLO-LIGASE"/>
    <property type="match status" value="1"/>
</dbReference>
<name>A0AA46TJT4_9ACTN</name>
<organism evidence="6 7">
    <name type="scientific">Solicola gregarius</name>
    <dbReference type="NCBI Taxonomy" id="2908642"/>
    <lineage>
        <taxon>Bacteria</taxon>
        <taxon>Bacillati</taxon>
        <taxon>Actinomycetota</taxon>
        <taxon>Actinomycetes</taxon>
        <taxon>Propionibacteriales</taxon>
        <taxon>Nocardioidaceae</taxon>
        <taxon>Solicola</taxon>
    </lineage>
</organism>
<dbReference type="SUPFAM" id="SSF100950">
    <property type="entry name" value="NagB/RpiA/CoA transferase-like"/>
    <property type="match status" value="1"/>
</dbReference>
<dbReference type="GO" id="GO:0035999">
    <property type="term" value="P:tetrahydrofolate interconversion"/>
    <property type="evidence" value="ECO:0007669"/>
    <property type="project" value="TreeGrafter"/>
</dbReference>
<dbReference type="PIRSF" id="PIRSF006806">
    <property type="entry name" value="FTHF_cligase"/>
    <property type="match status" value="1"/>
</dbReference>
<dbReference type="NCBIfam" id="TIGR02727">
    <property type="entry name" value="MTHFS_bact"/>
    <property type="match status" value="1"/>
</dbReference>
<dbReference type="Pfam" id="PF01812">
    <property type="entry name" value="5-FTHF_cyc-lig"/>
    <property type="match status" value="1"/>
</dbReference>
<sequence length="191" mass="20217">MSSKESLRAELLRRRAGLSPQARTDAATPIADRVQAFLEERHAMCVALYLSTGLEPPTWQLADRLVASGVRVLAPVTRPGHRLGWAEYAGPDAVRAAAYGISEPTSPLLGPEALRDADVVLLPALAVDPAGHRLGRGAGYYDRALVDVDAGTPLVALVFDDEVLTDVPTEPHDVPVDLVVTPVRTVTTGGG</sequence>
<keyword evidence="6" id="KW-0436">Ligase</keyword>
<protein>
    <recommendedName>
        <fullName evidence="5">5-formyltetrahydrofolate cyclo-ligase</fullName>
        <ecNumber evidence="5">6.3.3.2</ecNumber>
    </recommendedName>
</protein>
<dbReference type="GO" id="GO:0046872">
    <property type="term" value="F:metal ion binding"/>
    <property type="evidence" value="ECO:0007669"/>
    <property type="project" value="UniProtKB-KW"/>
</dbReference>